<dbReference type="PANTHER" id="PTHR11092:SF0">
    <property type="entry name" value="EPIMERASE FAMILY PROTEIN SDR39U1"/>
    <property type="match status" value="1"/>
</dbReference>
<dbReference type="InterPro" id="IPR013549">
    <property type="entry name" value="DUF1731"/>
</dbReference>
<evidence type="ECO:0000259" key="2">
    <source>
        <dbReference type="Pfam" id="PF08338"/>
    </source>
</evidence>
<dbReference type="NCBIfam" id="TIGR01777">
    <property type="entry name" value="yfcH"/>
    <property type="match status" value="1"/>
</dbReference>
<dbReference type="InterPro" id="IPR001509">
    <property type="entry name" value="Epimerase_deHydtase"/>
</dbReference>
<dbReference type="EMBL" id="CAEZVO010000012">
    <property type="protein sequence ID" value="CAB4627869.1"/>
    <property type="molecule type" value="Genomic_DNA"/>
</dbReference>
<dbReference type="PANTHER" id="PTHR11092">
    <property type="entry name" value="SUGAR NUCLEOTIDE EPIMERASE RELATED"/>
    <property type="match status" value="1"/>
</dbReference>
<dbReference type="AlphaFoldDB" id="A0A6J6IUY0"/>
<name>A0A6J6IUY0_9ZZZZ</name>
<dbReference type="Gene3D" id="3.40.50.720">
    <property type="entry name" value="NAD(P)-binding Rossmann-like Domain"/>
    <property type="match status" value="1"/>
</dbReference>
<dbReference type="EMBL" id="CAEZWA010000015">
    <property type="protein sequence ID" value="CAB4639021.1"/>
    <property type="molecule type" value="Genomic_DNA"/>
</dbReference>
<feature type="domain" description="NAD-dependent epimerase/dehydratase" evidence="1">
    <location>
        <begin position="3"/>
        <end position="214"/>
    </location>
</feature>
<organism evidence="3">
    <name type="scientific">freshwater metagenome</name>
    <dbReference type="NCBI Taxonomy" id="449393"/>
    <lineage>
        <taxon>unclassified sequences</taxon>
        <taxon>metagenomes</taxon>
        <taxon>ecological metagenomes</taxon>
    </lineage>
</organism>
<dbReference type="InterPro" id="IPR010099">
    <property type="entry name" value="SDR39U1"/>
</dbReference>
<sequence>MRVLISGATGLVGSEVARQLKAAGHEPIRLVRRKAQSPDEVQWDPAKGEIEAGIMERIDAVVNMAGATTGKLPWTKNYKKEIVDSRLNSTKTLVEAMKSAKNPPKVFVSGSASGFYGDSGSRVLTEDSPKGTGFLSDLSFQWEQEALKAPESVRVILARTTMIFSRELGALGRLLPLIKFGLGGPLGNGKQYWAWITQVDEAAAIIHLINTQSAVGAFNLTAPEPATCFDIVKSLAKQLKRPSFFPVPAFALKLVFGEGATELLLCSQNMSPAKLIASGFSFQHPDLDSASSWVTKK</sequence>
<feature type="domain" description="DUF1731" evidence="2">
    <location>
        <begin position="247"/>
        <end position="290"/>
    </location>
</feature>
<accession>A0A6J6IUY0</accession>
<protein>
    <submittedName>
        <fullName evidence="3">Unannotated protein</fullName>
    </submittedName>
</protein>
<dbReference type="InterPro" id="IPR036291">
    <property type="entry name" value="NAD(P)-bd_dom_sf"/>
</dbReference>
<reference evidence="3" key="1">
    <citation type="submission" date="2020-05" db="EMBL/GenBank/DDBJ databases">
        <authorList>
            <person name="Chiriac C."/>
            <person name="Salcher M."/>
            <person name="Ghai R."/>
            <person name="Kavagutti S V."/>
        </authorList>
    </citation>
    <scope>NUCLEOTIDE SEQUENCE</scope>
</reference>
<gene>
    <name evidence="3" type="ORF">UFOPK2044_00180</name>
    <name evidence="4" type="ORF">UFOPK2165_00148</name>
</gene>
<proteinExistence type="predicted"/>
<evidence type="ECO:0000259" key="1">
    <source>
        <dbReference type="Pfam" id="PF01370"/>
    </source>
</evidence>
<evidence type="ECO:0000313" key="3">
    <source>
        <dbReference type="EMBL" id="CAB4627869.1"/>
    </source>
</evidence>
<dbReference type="Pfam" id="PF08338">
    <property type="entry name" value="DUF1731"/>
    <property type="match status" value="1"/>
</dbReference>
<dbReference type="Pfam" id="PF01370">
    <property type="entry name" value="Epimerase"/>
    <property type="match status" value="1"/>
</dbReference>
<evidence type="ECO:0000313" key="4">
    <source>
        <dbReference type="EMBL" id="CAB4639021.1"/>
    </source>
</evidence>
<dbReference type="SUPFAM" id="SSF51735">
    <property type="entry name" value="NAD(P)-binding Rossmann-fold domains"/>
    <property type="match status" value="1"/>
</dbReference>